<dbReference type="SFLD" id="SFLDS00003">
    <property type="entry name" value="Haloacid_Dehalogenase"/>
    <property type="match status" value="1"/>
</dbReference>
<protein>
    <submittedName>
        <fullName evidence="1">Putative 2-deoxyglucose-6-phosphatase</fullName>
        <ecNumber evidence="1">3.1.3.-</ecNumber>
    </submittedName>
</protein>
<comment type="caution">
    <text evidence="1">The sequence shown here is derived from an EMBL/GenBank/DDBJ whole genome shotgun (WGS) entry which is preliminary data.</text>
</comment>
<proteinExistence type="predicted"/>
<dbReference type="OrthoDB" id="9797743at2"/>
<dbReference type="NCBIfam" id="TIGR01509">
    <property type="entry name" value="HAD-SF-IA-v3"/>
    <property type="match status" value="1"/>
</dbReference>
<dbReference type="InterPro" id="IPR023198">
    <property type="entry name" value="PGP-like_dom2"/>
</dbReference>
<dbReference type="SFLD" id="SFLDG01129">
    <property type="entry name" value="C1.5:_HAD__Beta-PGM__Phosphata"/>
    <property type="match status" value="1"/>
</dbReference>
<sequence length="223" mass="24729">MILAVVFDLDGILVETEEYWDRARREFVAVYGGAWTGEDQHAVMGDNSRQWAQYIKDHFSVPLSIEEIESGVIDRMLALYRERLPVLPGAISTVRELAPLALLGVASSSPLRLIHFVLDALGIRDCFKATVSSDEVEAGKPEPDVYLLACARLDVPPDLAVAFEDSTNGILSAHSAGMKVIAIPNRRYPPSPESLQVADLVLPSLEAFRPDMLRRWEPFVQDV</sequence>
<keyword evidence="1" id="KW-0378">Hydrolase</keyword>
<dbReference type="SFLD" id="SFLDG01135">
    <property type="entry name" value="C1.5.6:_HAD__Beta-PGM__Phospha"/>
    <property type="match status" value="1"/>
</dbReference>
<dbReference type="GO" id="GO:0016787">
    <property type="term" value="F:hydrolase activity"/>
    <property type="evidence" value="ECO:0007669"/>
    <property type="project" value="UniProtKB-KW"/>
</dbReference>
<evidence type="ECO:0000313" key="1">
    <source>
        <dbReference type="EMBL" id="CCF82431.1"/>
    </source>
</evidence>
<dbReference type="InterPro" id="IPR006439">
    <property type="entry name" value="HAD-SF_hydro_IA"/>
</dbReference>
<dbReference type="PANTHER" id="PTHR18901">
    <property type="entry name" value="2-DEOXYGLUCOSE-6-PHOSPHATE PHOSPHATASE 2"/>
    <property type="match status" value="1"/>
</dbReference>
<dbReference type="EC" id="3.1.3.-" evidence="1"/>
<dbReference type="SUPFAM" id="SSF56784">
    <property type="entry name" value="HAD-like"/>
    <property type="match status" value="1"/>
</dbReference>
<dbReference type="PANTHER" id="PTHR18901:SF38">
    <property type="entry name" value="PSEUDOURIDINE-5'-PHOSPHATASE"/>
    <property type="match status" value="1"/>
</dbReference>
<dbReference type="InterPro" id="IPR036412">
    <property type="entry name" value="HAD-like_sf"/>
</dbReference>
<reference evidence="1 2" key="1">
    <citation type="journal article" date="2012" name="ISME J.">
        <title>Nitrification expanded: discovery, physiology and genomics of a nitrite-oxidizing bacterium from the phylum Chloroflexi.</title>
        <authorList>
            <person name="Sorokin D.Y."/>
            <person name="Lucker S."/>
            <person name="Vejmelkova D."/>
            <person name="Kostrikina N.A."/>
            <person name="Kleerebezem R."/>
            <person name="Rijpstra W.I."/>
            <person name="Damste J.S."/>
            <person name="Le Paslier D."/>
            <person name="Muyzer G."/>
            <person name="Wagner M."/>
            <person name="van Loosdrecht M.C."/>
            <person name="Daims H."/>
        </authorList>
    </citation>
    <scope>NUCLEOTIDE SEQUENCE [LARGE SCALE GENOMIC DNA]</scope>
    <source>
        <strain evidence="2">none</strain>
    </source>
</reference>
<name>I4ECL9_9BACT</name>
<organism evidence="1 2">
    <name type="scientific">Nitrolancea hollandica Lb</name>
    <dbReference type="NCBI Taxonomy" id="1129897"/>
    <lineage>
        <taxon>Bacteria</taxon>
        <taxon>Pseudomonadati</taxon>
        <taxon>Thermomicrobiota</taxon>
        <taxon>Thermomicrobia</taxon>
        <taxon>Sphaerobacterales</taxon>
        <taxon>Sphaerobacterineae</taxon>
        <taxon>Sphaerobacteraceae</taxon>
        <taxon>Nitrolancea</taxon>
    </lineage>
</organism>
<accession>I4ECL9</accession>
<dbReference type="Gene3D" id="3.40.50.1000">
    <property type="entry name" value="HAD superfamily/HAD-like"/>
    <property type="match status" value="1"/>
</dbReference>
<dbReference type="EMBL" id="CAGS01000017">
    <property type="protein sequence ID" value="CCF82431.1"/>
    <property type="molecule type" value="Genomic_DNA"/>
</dbReference>
<dbReference type="PRINTS" id="PR00413">
    <property type="entry name" value="HADHALOGNASE"/>
</dbReference>
<keyword evidence="2" id="KW-1185">Reference proteome</keyword>
<dbReference type="AlphaFoldDB" id="I4ECL9"/>
<dbReference type="Gene3D" id="1.10.150.240">
    <property type="entry name" value="Putative phosphatase, domain 2"/>
    <property type="match status" value="1"/>
</dbReference>
<dbReference type="Pfam" id="PF00702">
    <property type="entry name" value="Hydrolase"/>
    <property type="match status" value="1"/>
</dbReference>
<dbReference type="InterPro" id="IPR023214">
    <property type="entry name" value="HAD_sf"/>
</dbReference>
<dbReference type="Proteomes" id="UP000004221">
    <property type="component" value="Unassembled WGS sequence"/>
</dbReference>
<evidence type="ECO:0000313" key="2">
    <source>
        <dbReference type="Proteomes" id="UP000004221"/>
    </source>
</evidence>
<gene>
    <name evidence="1" type="ORF">NITHO_1130001</name>
</gene>